<reference evidence="1" key="1">
    <citation type="submission" date="2021-11" db="EMBL/GenBank/DDBJ databases">
        <authorList>
            <consortium name="Genoscope - CEA"/>
            <person name="William W."/>
        </authorList>
    </citation>
    <scope>NUCLEOTIDE SEQUENCE</scope>
</reference>
<accession>A0A8J2WJM4</accession>
<protein>
    <submittedName>
        <fullName evidence="1">Uncharacterized protein</fullName>
    </submittedName>
</protein>
<keyword evidence="2" id="KW-1185">Reference proteome</keyword>
<dbReference type="AlphaFoldDB" id="A0A8J2WJM4"/>
<evidence type="ECO:0000313" key="1">
    <source>
        <dbReference type="EMBL" id="CAH0371295.1"/>
    </source>
</evidence>
<organism evidence="1 2">
    <name type="scientific">Pelagomonas calceolata</name>
    <dbReference type="NCBI Taxonomy" id="35677"/>
    <lineage>
        <taxon>Eukaryota</taxon>
        <taxon>Sar</taxon>
        <taxon>Stramenopiles</taxon>
        <taxon>Ochrophyta</taxon>
        <taxon>Pelagophyceae</taxon>
        <taxon>Pelagomonadales</taxon>
        <taxon>Pelagomonadaceae</taxon>
        <taxon>Pelagomonas</taxon>
    </lineage>
</organism>
<name>A0A8J2WJM4_9STRA</name>
<gene>
    <name evidence="1" type="ORF">PECAL_3P12280</name>
</gene>
<sequence length="108" mass="11879">MSPITLGNLQRYAESKAVLRKTMPLARRVLGESHELTLTVRQNYAAVLCNDPSATLDDMREAVTTLEESERVARRVYGGAHPLASGIEHALRNARAALRARETPPEAV</sequence>
<evidence type="ECO:0000313" key="2">
    <source>
        <dbReference type="Proteomes" id="UP000789595"/>
    </source>
</evidence>
<dbReference type="OrthoDB" id="59528at2759"/>
<dbReference type="Gene3D" id="1.25.40.10">
    <property type="entry name" value="Tetratricopeptide repeat domain"/>
    <property type="match status" value="1"/>
</dbReference>
<comment type="caution">
    <text evidence="1">The sequence shown here is derived from an EMBL/GenBank/DDBJ whole genome shotgun (WGS) entry which is preliminary data.</text>
</comment>
<proteinExistence type="predicted"/>
<dbReference type="InterPro" id="IPR011990">
    <property type="entry name" value="TPR-like_helical_dom_sf"/>
</dbReference>
<dbReference type="EMBL" id="CAKKNE010000003">
    <property type="protein sequence ID" value="CAH0371295.1"/>
    <property type="molecule type" value="Genomic_DNA"/>
</dbReference>
<dbReference type="Proteomes" id="UP000789595">
    <property type="component" value="Unassembled WGS sequence"/>
</dbReference>